<keyword evidence="4" id="KW-1185">Reference proteome</keyword>
<dbReference type="PANTHER" id="PTHR31268">
    <property type="match status" value="1"/>
</dbReference>
<name>A0AA88A6N9_FICCA</name>
<evidence type="ECO:0000256" key="2">
    <source>
        <dbReference type="ARBA" id="ARBA00023277"/>
    </source>
</evidence>
<comment type="similarity">
    <text evidence="1">Belongs to the glycosyl hydrolases 36 family.</text>
</comment>
<reference evidence="3" key="1">
    <citation type="submission" date="2023-07" db="EMBL/GenBank/DDBJ databases">
        <title>draft genome sequence of fig (Ficus carica).</title>
        <authorList>
            <person name="Takahashi T."/>
            <person name="Nishimura K."/>
        </authorList>
    </citation>
    <scope>NUCLEOTIDE SEQUENCE</scope>
</reference>
<evidence type="ECO:0000313" key="3">
    <source>
        <dbReference type="EMBL" id="GMN45975.1"/>
    </source>
</evidence>
<proteinExistence type="inferred from homology"/>
<dbReference type="SUPFAM" id="SSF51445">
    <property type="entry name" value="(Trans)glycosidases"/>
    <property type="match status" value="1"/>
</dbReference>
<evidence type="ECO:0000313" key="4">
    <source>
        <dbReference type="Proteomes" id="UP001187192"/>
    </source>
</evidence>
<sequence length="306" mass="34623">MQQCNDFMFLGTESISLGRVDDFWCIDPYGDPTGPFWLQGCHMVHCAYNSLWMGNFIQPDWDMFQSTYPCAEFHAASRAISGGPINVNDSVGEHDFRLLKSLALPDGSVLRYQFYAVPTRDCLFQDPLHDGKTMLKVWNLNKHTGVLGLFNCPGGGWCRQSRRNKCASQFCCLVTCSASPKDIEWTDGKTENLIPIEEASMFAVYMFREEKLKLLKLAENLRGFASSFEFRAPLRLSLQSMEFDNDGDLVRIGVRGSGEMKVFALVKPVTCKIDEVSVKFGYEDRMVSVQVPWPSSQGESVVEYIF</sequence>
<dbReference type="InterPro" id="IPR017853">
    <property type="entry name" value="GH"/>
</dbReference>
<evidence type="ECO:0000256" key="1">
    <source>
        <dbReference type="ARBA" id="ARBA00007240"/>
    </source>
</evidence>
<dbReference type="AlphaFoldDB" id="A0AA88A6N9"/>
<organism evidence="3 4">
    <name type="scientific">Ficus carica</name>
    <name type="common">Common fig</name>
    <dbReference type="NCBI Taxonomy" id="3494"/>
    <lineage>
        <taxon>Eukaryota</taxon>
        <taxon>Viridiplantae</taxon>
        <taxon>Streptophyta</taxon>
        <taxon>Embryophyta</taxon>
        <taxon>Tracheophyta</taxon>
        <taxon>Spermatophyta</taxon>
        <taxon>Magnoliopsida</taxon>
        <taxon>eudicotyledons</taxon>
        <taxon>Gunneridae</taxon>
        <taxon>Pentapetalae</taxon>
        <taxon>rosids</taxon>
        <taxon>fabids</taxon>
        <taxon>Rosales</taxon>
        <taxon>Moraceae</taxon>
        <taxon>Ficeae</taxon>
        <taxon>Ficus</taxon>
    </lineage>
</organism>
<accession>A0AA88A6N9</accession>
<comment type="caution">
    <text evidence="3">The sequence shown here is derived from an EMBL/GenBank/DDBJ whole genome shotgun (WGS) entry which is preliminary data.</text>
</comment>
<dbReference type="Proteomes" id="UP001187192">
    <property type="component" value="Unassembled WGS sequence"/>
</dbReference>
<dbReference type="EMBL" id="BTGU01000021">
    <property type="protein sequence ID" value="GMN45975.1"/>
    <property type="molecule type" value="Genomic_DNA"/>
</dbReference>
<protein>
    <submittedName>
        <fullName evidence="3">Uncharacterized protein</fullName>
    </submittedName>
</protein>
<dbReference type="InterPro" id="IPR008811">
    <property type="entry name" value="Glycosyl_hydrolases_36"/>
</dbReference>
<keyword evidence="2" id="KW-0119">Carbohydrate metabolism</keyword>
<dbReference type="GO" id="GO:0047274">
    <property type="term" value="F:galactinol-sucrose galactosyltransferase activity"/>
    <property type="evidence" value="ECO:0007669"/>
    <property type="project" value="TreeGrafter"/>
</dbReference>
<dbReference type="Pfam" id="PF05691">
    <property type="entry name" value="Raffinose_syn"/>
    <property type="match status" value="2"/>
</dbReference>
<gene>
    <name evidence="3" type="ORF">TIFTF001_015158</name>
</gene>
<dbReference type="PANTHER" id="PTHR31268:SF37">
    <property type="entry name" value="GALACTINOL--SUCROSE GALACTOSYLTRANSFERASE"/>
    <property type="match status" value="1"/>
</dbReference>